<dbReference type="EMBL" id="CAUEEQ010033895">
    <property type="protein sequence ID" value="CAJ0951804.1"/>
    <property type="molecule type" value="Genomic_DNA"/>
</dbReference>
<keyword evidence="3" id="KW-0202">Cytokine</keyword>
<keyword evidence="4" id="KW-0964">Secreted</keyword>
<comment type="similarity">
    <text evidence="2">Belongs to the IL-17 family.</text>
</comment>
<reference evidence="7" key="1">
    <citation type="submission" date="2023-07" db="EMBL/GenBank/DDBJ databases">
        <authorList>
            <person name="Stuckert A."/>
        </authorList>
    </citation>
    <scope>NUCLEOTIDE SEQUENCE</scope>
</reference>
<evidence type="ECO:0000256" key="6">
    <source>
        <dbReference type="SAM" id="SignalP"/>
    </source>
</evidence>
<evidence type="ECO:0000256" key="4">
    <source>
        <dbReference type="ARBA" id="ARBA00022525"/>
    </source>
</evidence>
<evidence type="ECO:0000313" key="7">
    <source>
        <dbReference type="EMBL" id="CAJ0951804.1"/>
    </source>
</evidence>
<comment type="subcellular location">
    <subcellularLocation>
        <location evidence="1">Secreted</location>
    </subcellularLocation>
</comment>
<comment type="caution">
    <text evidence="7">The sequence shown here is derived from an EMBL/GenBank/DDBJ whole genome shotgun (WGS) entry which is preliminary data.</text>
</comment>
<protein>
    <submittedName>
        <fullName evidence="7">Uncharacterized protein</fullName>
    </submittedName>
</protein>
<keyword evidence="5 6" id="KW-0732">Signal</keyword>
<accession>A0ABN9LVF2</accession>
<name>A0ABN9LVF2_9NEOB</name>
<organism evidence="7 8">
    <name type="scientific">Ranitomeya imitator</name>
    <name type="common">mimic poison frog</name>
    <dbReference type="NCBI Taxonomy" id="111125"/>
    <lineage>
        <taxon>Eukaryota</taxon>
        <taxon>Metazoa</taxon>
        <taxon>Chordata</taxon>
        <taxon>Craniata</taxon>
        <taxon>Vertebrata</taxon>
        <taxon>Euteleostomi</taxon>
        <taxon>Amphibia</taxon>
        <taxon>Batrachia</taxon>
        <taxon>Anura</taxon>
        <taxon>Neobatrachia</taxon>
        <taxon>Hyloidea</taxon>
        <taxon>Dendrobatidae</taxon>
        <taxon>Dendrobatinae</taxon>
        <taxon>Ranitomeya</taxon>
    </lineage>
</organism>
<dbReference type="Gene3D" id="2.10.90.10">
    <property type="entry name" value="Cystine-knot cytokines"/>
    <property type="match status" value="1"/>
</dbReference>
<dbReference type="PROSITE" id="PS51257">
    <property type="entry name" value="PROKAR_LIPOPROTEIN"/>
    <property type="match status" value="1"/>
</dbReference>
<evidence type="ECO:0000256" key="5">
    <source>
        <dbReference type="ARBA" id="ARBA00022729"/>
    </source>
</evidence>
<feature type="signal peptide" evidence="6">
    <location>
        <begin position="1"/>
        <end position="27"/>
    </location>
</feature>
<proteinExistence type="inferred from homology"/>
<evidence type="ECO:0000256" key="3">
    <source>
        <dbReference type="ARBA" id="ARBA00022514"/>
    </source>
</evidence>
<evidence type="ECO:0000256" key="1">
    <source>
        <dbReference type="ARBA" id="ARBA00004613"/>
    </source>
</evidence>
<dbReference type="PRINTS" id="PR01932">
    <property type="entry name" value="INTRLEUKIN17"/>
</dbReference>
<keyword evidence="8" id="KW-1185">Reference proteome</keyword>
<feature type="chain" id="PRO_5045272923" evidence="6">
    <location>
        <begin position="28"/>
        <end position="168"/>
    </location>
</feature>
<evidence type="ECO:0000313" key="8">
    <source>
        <dbReference type="Proteomes" id="UP001176940"/>
    </source>
</evidence>
<dbReference type="InterPro" id="IPR029034">
    <property type="entry name" value="Cystine-knot_cytokine"/>
</dbReference>
<gene>
    <name evidence="7" type="ORF">RIMI_LOCUS13614105</name>
</gene>
<dbReference type="InterPro" id="IPR010345">
    <property type="entry name" value="IL-17_fam"/>
</dbReference>
<dbReference type="Proteomes" id="UP001176940">
    <property type="component" value="Unassembled WGS sequence"/>
</dbReference>
<evidence type="ECO:0000256" key="2">
    <source>
        <dbReference type="ARBA" id="ARBA00007236"/>
    </source>
</evidence>
<sequence length="168" mass="18755">MTEYDDKEQIKVFSTLLLLIFVSCVHGREEQVPGADEWETPLVSSGGCPFTPDTTFPPRVKVDMKVGGGSSAQLMADSVRSRSISPWEYSSNVDSNRLPVVINEARCLHRGCLDPEGHVDLSMNSVPIRQEVLVLRRERRGCVPIHKLEKQLVTVGCTCVRAIIQYLE</sequence>
<dbReference type="InterPro" id="IPR020440">
    <property type="entry name" value="IL-17_chr"/>
</dbReference>
<dbReference type="SUPFAM" id="SSF57501">
    <property type="entry name" value="Cystine-knot cytokines"/>
    <property type="match status" value="1"/>
</dbReference>
<dbReference type="Pfam" id="PF06083">
    <property type="entry name" value="IL17"/>
    <property type="match status" value="1"/>
</dbReference>